<evidence type="ECO:0000313" key="3">
    <source>
        <dbReference type="Proteomes" id="UP000261284"/>
    </source>
</evidence>
<organism evidence="2 3">
    <name type="scientific">Deminuibacter soli</name>
    <dbReference type="NCBI Taxonomy" id="2291815"/>
    <lineage>
        <taxon>Bacteria</taxon>
        <taxon>Pseudomonadati</taxon>
        <taxon>Bacteroidota</taxon>
        <taxon>Chitinophagia</taxon>
        <taxon>Chitinophagales</taxon>
        <taxon>Chitinophagaceae</taxon>
        <taxon>Deminuibacter</taxon>
    </lineage>
</organism>
<dbReference type="RefSeq" id="WP_116849208.1">
    <property type="nucleotide sequence ID" value="NZ_QTJU01000010.1"/>
</dbReference>
<accession>A0A3E1NED7</accession>
<protein>
    <submittedName>
        <fullName evidence="2">Uncharacterized protein</fullName>
    </submittedName>
</protein>
<evidence type="ECO:0000256" key="1">
    <source>
        <dbReference type="SAM" id="SignalP"/>
    </source>
</evidence>
<keyword evidence="1" id="KW-0732">Signal</keyword>
<dbReference type="EMBL" id="QTJU01000010">
    <property type="protein sequence ID" value="RFM26336.1"/>
    <property type="molecule type" value="Genomic_DNA"/>
</dbReference>
<gene>
    <name evidence="2" type="ORF">DXN05_20725</name>
</gene>
<feature type="signal peptide" evidence="1">
    <location>
        <begin position="1"/>
        <end position="17"/>
    </location>
</feature>
<name>A0A3E1NED7_9BACT</name>
<evidence type="ECO:0000313" key="2">
    <source>
        <dbReference type="EMBL" id="RFM26336.1"/>
    </source>
</evidence>
<dbReference type="Proteomes" id="UP000261284">
    <property type="component" value="Unassembled WGS sequence"/>
</dbReference>
<sequence length="141" mass="15526">MKSIRTAAAKIMGIAFATVVLVCGATASKANGKEKKVEEARSENQVSIEYANSVDNSVTFRVAFENPTAQKFTLIVKDDAGDIIYKGQFADAHFNKTVKLMKEDSEIHPRFIIRTGNQEIEKAFVVNSNTKVVEDVVVTKL</sequence>
<reference evidence="2 3" key="1">
    <citation type="submission" date="2018-08" db="EMBL/GenBank/DDBJ databases">
        <title>Chitinophagaceae sp. K23C18032701, a novel bacterium isolated from forest soil.</title>
        <authorList>
            <person name="Wang C."/>
        </authorList>
    </citation>
    <scope>NUCLEOTIDE SEQUENCE [LARGE SCALE GENOMIC DNA]</scope>
    <source>
        <strain evidence="2 3">K23C18032701</strain>
    </source>
</reference>
<dbReference type="AlphaFoldDB" id="A0A3E1NED7"/>
<feature type="chain" id="PRO_5017670136" evidence="1">
    <location>
        <begin position="18"/>
        <end position="141"/>
    </location>
</feature>
<dbReference type="OrthoDB" id="669562at2"/>
<proteinExistence type="predicted"/>
<comment type="caution">
    <text evidence="2">The sequence shown here is derived from an EMBL/GenBank/DDBJ whole genome shotgun (WGS) entry which is preliminary data.</text>
</comment>
<keyword evidence="3" id="KW-1185">Reference proteome</keyword>